<dbReference type="AlphaFoldDB" id="A0A0K1JM01"/>
<feature type="transmembrane region" description="Helical" evidence="1">
    <location>
        <begin position="59"/>
        <end position="79"/>
    </location>
</feature>
<keyword evidence="1" id="KW-0812">Transmembrane</keyword>
<dbReference type="EMBL" id="CP011112">
    <property type="protein sequence ID" value="AKU17620.1"/>
    <property type="molecule type" value="Genomic_DNA"/>
</dbReference>
<evidence type="ECO:0000313" key="2">
    <source>
        <dbReference type="EMBL" id="AKU17620.1"/>
    </source>
</evidence>
<dbReference type="Proteomes" id="UP000066480">
    <property type="component" value="Chromosome"/>
</dbReference>
<keyword evidence="1" id="KW-1133">Transmembrane helix</keyword>
<feature type="transmembrane region" description="Helical" evidence="1">
    <location>
        <begin position="30"/>
        <end position="53"/>
    </location>
</feature>
<name>A0A0K1JM01_9MICO</name>
<dbReference type="STRING" id="571913.VV02_20185"/>
<proteinExistence type="predicted"/>
<dbReference type="KEGG" id="lmoi:VV02_20185"/>
<keyword evidence="3" id="KW-1185">Reference proteome</keyword>
<feature type="transmembrane region" description="Helical" evidence="1">
    <location>
        <begin position="6"/>
        <end position="23"/>
    </location>
</feature>
<evidence type="ECO:0000313" key="3">
    <source>
        <dbReference type="Proteomes" id="UP000066480"/>
    </source>
</evidence>
<evidence type="ECO:0000256" key="1">
    <source>
        <dbReference type="SAM" id="Phobius"/>
    </source>
</evidence>
<organism evidence="2 3">
    <name type="scientific">Luteipulveratus mongoliensis</name>
    <dbReference type="NCBI Taxonomy" id="571913"/>
    <lineage>
        <taxon>Bacteria</taxon>
        <taxon>Bacillati</taxon>
        <taxon>Actinomycetota</taxon>
        <taxon>Actinomycetes</taxon>
        <taxon>Micrococcales</taxon>
        <taxon>Dermacoccaceae</taxon>
        <taxon>Luteipulveratus</taxon>
    </lineage>
</organism>
<sequence>MIGDIIGFIVLGAIIGALARLVLPGKQDIGWAATIIIGIIGAFVGGLITRAIVGDDHRWIGYVVSIAIGALGVAVYAGMEAKKVRSTLPTDLSGNSRAS</sequence>
<evidence type="ECO:0008006" key="4">
    <source>
        <dbReference type="Google" id="ProtNLM"/>
    </source>
</evidence>
<reference evidence="2 3" key="1">
    <citation type="submission" date="2015-03" db="EMBL/GenBank/DDBJ databases">
        <title>Luteipulveratus halotolerans sp. nov., a novel actinobacterium (Dermacoccaceae) from Sarawak, Malaysia.</title>
        <authorList>
            <person name="Juboi H."/>
            <person name="Basik A."/>
            <person name="Shamsul S.S."/>
            <person name="Arnold P."/>
            <person name="Schmitt E.K."/>
            <person name="Sanglier J.-J."/>
            <person name="Yeo T."/>
        </authorList>
    </citation>
    <scope>NUCLEOTIDE SEQUENCE [LARGE SCALE GENOMIC DNA]</scope>
    <source>
        <strain evidence="2 3">MN07-A0370</strain>
    </source>
</reference>
<keyword evidence="1" id="KW-0472">Membrane</keyword>
<dbReference type="RefSeq" id="WP_218917450.1">
    <property type="nucleotide sequence ID" value="NZ_CP011112.1"/>
</dbReference>
<protein>
    <recommendedName>
        <fullName evidence="4">Transglycosylase</fullName>
    </recommendedName>
</protein>
<gene>
    <name evidence="2" type="ORF">VV02_20185</name>
</gene>
<accession>A0A0K1JM01</accession>